<sequence length="795" mass="87410">MEGRPNSLPGPRIEAPSTTIFLDAGEASGRRRRDLCFDTCSPPLTARSTVFSFDGSLLGGPHDDESLMRLSLSVRRGASYFCFGVLTTDSVNFWGVPHRSAVRISFNPRAPHPFCSCSPDLLTGKASKPEVVSSHSSRSISLRQVIPPFLPPPPLLVLSRRSLSQPLSSINLGALQPWVSGAPLLTMASDLYRELLKTSSPPSAITISTMLKTYFDDPPWKSDAFLIPLLRLAGSIDIYGELDFAPSDASLSSTVVERSISGELYIEYIPISRLVCSVPRVLPSWAWPVKKFEISIIIKSPPIHKKRYWAPGVLKAHNTALFLSANSILPRLVKADMVKSSASFQVSVSHSNRGYRAQPPSDVTLTTTRGFEYEVECESMEQVTDVHLRGVAASVGTHAAGRKNRDMGRLSLTSSIHRFRFFSYLSQHNARRVVLPCSSYGSHYLSSLAEPSDYELDECPDDTKVAEKDTNLRSALSQLSVSGVFDEDSKLWLQRFSRTRRVSVIPTGSLNLDLALGVGGLPKGRMVEVYGKEASGKTTLALHIIKEAQKLGGYCAYLDVENALDPKLAESIGVNTEELLISRPDSAENMLSIVDVLTKCGSVDVIVVDSVAALVPQCELGVPLGDRYRDRQSIIMTQALRKIHYSVANSRTLIVFLNQVRSHAKSNMRFPHSEEVTCGGNALRFQAAIRLKMIRTGLIKTENEVSGLNVCVEVVKNKLTPGKKKSELGIHFGRGFYVEREVLELACEHGVIAREGNSHLIEGEVVDGKDAAEKYLLENKEVLDTVISILRKQLF</sequence>
<name>A0A8X7VX66_BRACI</name>
<dbReference type="OrthoDB" id="5957327at2759"/>
<dbReference type="GO" id="GO:0140664">
    <property type="term" value="F:ATP-dependent DNA damage sensor activity"/>
    <property type="evidence" value="ECO:0007669"/>
    <property type="project" value="InterPro"/>
</dbReference>
<dbReference type="SUPFAM" id="SSF52540">
    <property type="entry name" value="P-loop containing nucleoside triphosphate hydrolases"/>
    <property type="match status" value="1"/>
</dbReference>
<comment type="caution">
    <text evidence="8">The sequence shown here is derived from an EMBL/GenBank/DDBJ whole genome shotgun (WGS) entry which is preliminary data.</text>
</comment>
<dbReference type="CDD" id="cd00983">
    <property type="entry name" value="RecA"/>
    <property type="match status" value="1"/>
</dbReference>
<evidence type="ECO:0000256" key="4">
    <source>
        <dbReference type="ARBA" id="ARBA00023172"/>
    </source>
</evidence>
<keyword evidence="3 5" id="KW-0067">ATP-binding</keyword>
<dbReference type="Proteomes" id="UP000886595">
    <property type="component" value="Unassembled WGS sequence"/>
</dbReference>
<dbReference type="PROSITE" id="PS50163">
    <property type="entry name" value="RECA_3"/>
    <property type="match status" value="1"/>
</dbReference>
<dbReference type="Pfam" id="PF00154">
    <property type="entry name" value="RecA_N"/>
    <property type="match status" value="1"/>
</dbReference>
<evidence type="ECO:0000256" key="5">
    <source>
        <dbReference type="RuleBase" id="RU003422"/>
    </source>
</evidence>
<proteinExistence type="inferred from homology"/>
<gene>
    <name evidence="8" type="ORF">Bca52824_011571</name>
</gene>
<dbReference type="PANTHER" id="PTHR45900:SF4">
    <property type="entry name" value="DNA REPAIR PROTEIN RECA HOMOLOG 2, MITOCHONDRIAL"/>
    <property type="match status" value="1"/>
</dbReference>
<evidence type="ECO:0000256" key="3">
    <source>
        <dbReference type="ARBA" id="ARBA00022840"/>
    </source>
</evidence>
<dbReference type="InterPro" id="IPR020588">
    <property type="entry name" value="RecA_ATP-bd"/>
</dbReference>
<evidence type="ECO:0000313" key="9">
    <source>
        <dbReference type="Proteomes" id="UP000886595"/>
    </source>
</evidence>
<evidence type="ECO:0000256" key="2">
    <source>
        <dbReference type="ARBA" id="ARBA00022741"/>
    </source>
</evidence>
<dbReference type="InterPro" id="IPR027417">
    <property type="entry name" value="P-loop_NTPase"/>
</dbReference>
<dbReference type="InterPro" id="IPR013765">
    <property type="entry name" value="DNA_recomb/repair_RecA"/>
</dbReference>
<organism evidence="8 9">
    <name type="scientific">Brassica carinata</name>
    <name type="common">Ethiopian mustard</name>
    <name type="synonym">Abyssinian cabbage</name>
    <dbReference type="NCBI Taxonomy" id="52824"/>
    <lineage>
        <taxon>Eukaryota</taxon>
        <taxon>Viridiplantae</taxon>
        <taxon>Streptophyta</taxon>
        <taxon>Embryophyta</taxon>
        <taxon>Tracheophyta</taxon>
        <taxon>Spermatophyta</taxon>
        <taxon>Magnoliopsida</taxon>
        <taxon>eudicotyledons</taxon>
        <taxon>Gunneridae</taxon>
        <taxon>Pentapetalae</taxon>
        <taxon>rosids</taxon>
        <taxon>malvids</taxon>
        <taxon>Brassicales</taxon>
        <taxon>Brassicaceae</taxon>
        <taxon>Brassiceae</taxon>
        <taxon>Brassica</taxon>
    </lineage>
</organism>
<reference evidence="8 9" key="1">
    <citation type="submission" date="2020-02" db="EMBL/GenBank/DDBJ databases">
        <authorList>
            <person name="Ma Q."/>
            <person name="Huang Y."/>
            <person name="Song X."/>
            <person name="Pei D."/>
        </authorList>
    </citation>
    <scope>NUCLEOTIDE SEQUENCE [LARGE SCALE GENOMIC DNA]</scope>
    <source>
        <strain evidence="8">Sxm20200214</strain>
        <tissue evidence="8">Leaf</tissue>
    </source>
</reference>
<evidence type="ECO:0000313" key="8">
    <source>
        <dbReference type="EMBL" id="KAG2318358.1"/>
    </source>
</evidence>
<protein>
    <submittedName>
        <fullName evidence="8">Uncharacterized protein</fullName>
    </submittedName>
</protein>
<dbReference type="PROSITE" id="PS50162">
    <property type="entry name" value="RECA_2"/>
    <property type="match status" value="1"/>
</dbReference>
<comment type="similarity">
    <text evidence="1 5">Belongs to the RecA family.</text>
</comment>
<dbReference type="PANTHER" id="PTHR45900">
    <property type="entry name" value="RECA"/>
    <property type="match status" value="1"/>
</dbReference>
<dbReference type="AlphaFoldDB" id="A0A8X7VX66"/>
<dbReference type="PRINTS" id="PR00142">
    <property type="entry name" value="RECA"/>
</dbReference>
<feature type="domain" description="RecA family profile 2" evidence="7">
    <location>
        <begin position="667"/>
        <end position="741"/>
    </location>
</feature>
<dbReference type="GO" id="GO:0006310">
    <property type="term" value="P:DNA recombination"/>
    <property type="evidence" value="ECO:0007669"/>
    <property type="project" value="UniProtKB-KW"/>
</dbReference>
<dbReference type="Gene3D" id="3.40.50.300">
    <property type="entry name" value="P-loop containing nucleotide triphosphate hydrolases"/>
    <property type="match status" value="1"/>
</dbReference>
<evidence type="ECO:0000259" key="7">
    <source>
        <dbReference type="PROSITE" id="PS50163"/>
    </source>
</evidence>
<evidence type="ECO:0000259" key="6">
    <source>
        <dbReference type="PROSITE" id="PS50162"/>
    </source>
</evidence>
<keyword evidence="9" id="KW-1185">Reference proteome</keyword>
<dbReference type="GO" id="GO:0003697">
    <property type="term" value="F:single-stranded DNA binding"/>
    <property type="evidence" value="ECO:0007669"/>
    <property type="project" value="InterPro"/>
</dbReference>
<accession>A0A8X7VX66</accession>
<dbReference type="InterPro" id="IPR049428">
    <property type="entry name" value="RecA-like_N"/>
</dbReference>
<keyword evidence="4" id="KW-0233">DNA recombination</keyword>
<dbReference type="InterPro" id="IPR020587">
    <property type="entry name" value="RecA_monomer-monomer_interface"/>
</dbReference>
<dbReference type="GO" id="GO:0006281">
    <property type="term" value="P:DNA repair"/>
    <property type="evidence" value="ECO:0007669"/>
    <property type="project" value="InterPro"/>
</dbReference>
<feature type="domain" description="RecA family profile 1" evidence="6">
    <location>
        <begin position="501"/>
        <end position="660"/>
    </location>
</feature>
<evidence type="ECO:0000256" key="1">
    <source>
        <dbReference type="ARBA" id="ARBA00009391"/>
    </source>
</evidence>
<dbReference type="EMBL" id="JAAMPC010000003">
    <property type="protein sequence ID" value="KAG2318358.1"/>
    <property type="molecule type" value="Genomic_DNA"/>
</dbReference>
<dbReference type="GO" id="GO:0005524">
    <property type="term" value="F:ATP binding"/>
    <property type="evidence" value="ECO:0007669"/>
    <property type="project" value="UniProtKB-KW"/>
</dbReference>
<keyword evidence="2 5" id="KW-0547">Nucleotide-binding</keyword>